<evidence type="ECO:0000313" key="3">
    <source>
        <dbReference type="Proteomes" id="UP001500212"/>
    </source>
</evidence>
<dbReference type="EMBL" id="BAABHJ010000031">
    <property type="protein sequence ID" value="GAA4616016.1"/>
    <property type="molecule type" value="Genomic_DNA"/>
</dbReference>
<evidence type="ECO:0000313" key="2">
    <source>
        <dbReference type="EMBL" id="GAA4616016.1"/>
    </source>
</evidence>
<dbReference type="Pfam" id="PF13481">
    <property type="entry name" value="AAA_25"/>
    <property type="match status" value="1"/>
</dbReference>
<comment type="caution">
    <text evidence="2">The sequence shown here is derived from an EMBL/GenBank/DDBJ whole genome shotgun (WGS) entry which is preliminary data.</text>
</comment>
<evidence type="ECO:0000256" key="1">
    <source>
        <dbReference type="SAM" id="MobiDB-lite"/>
    </source>
</evidence>
<feature type="region of interest" description="Disordered" evidence="1">
    <location>
        <begin position="1"/>
        <end position="27"/>
    </location>
</feature>
<gene>
    <name evidence="2" type="ORF">GCM10023195_70980</name>
</gene>
<accession>A0ABP8TWL1</accession>
<proteinExistence type="predicted"/>
<sequence length="349" mass="36540">MTTRHHHTDQEAAMAATNPTDAPFLRPVRDDADTAAVPARLRTHWTADELMAMEFTPPVWAVPGIICEGVNLLCGPPKVGKSWASLGLGLAVAAGGQAFDAIRVDGGPVLYLALEDTPRRLQSRMGKILGGQPAPSALTLATACPQIGQGGDEAIAGWLDRNPDARMVVIDVFAKIRGAAPMGASAYEADYAAVGAIKRLADAYAVPFVLVHHVRKAGSEDFLAEVSGTNGIAGAADATLVLKRARGQADGVLYVTGRDVDENEYALSFNPASGVWTLLDGPAEEHQTTDTRAAILRYLRANPGSGPRAIAQATGLGEPNVKATCRRMLADGQLTADGKGRYGLPDGTS</sequence>
<evidence type="ECO:0008006" key="4">
    <source>
        <dbReference type="Google" id="ProtNLM"/>
    </source>
</evidence>
<dbReference type="Gene3D" id="3.40.50.300">
    <property type="entry name" value="P-loop containing nucleotide triphosphate hydrolases"/>
    <property type="match status" value="1"/>
</dbReference>
<dbReference type="Proteomes" id="UP001500212">
    <property type="component" value="Unassembled WGS sequence"/>
</dbReference>
<dbReference type="SUPFAM" id="SSF52540">
    <property type="entry name" value="P-loop containing nucleoside triphosphate hydrolases"/>
    <property type="match status" value="1"/>
</dbReference>
<dbReference type="RefSeq" id="WP_345364323.1">
    <property type="nucleotide sequence ID" value="NZ_BAABHJ010000031.1"/>
</dbReference>
<reference evidence="3" key="1">
    <citation type="journal article" date="2019" name="Int. J. Syst. Evol. Microbiol.">
        <title>The Global Catalogue of Microorganisms (GCM) 10K type strain sequencing project: providing services to taxonomists for standard genome sequencing and annotation.</title>
        <authorList>
            <consortium name="The Broad Institute Genomics Platform"/>
            <consortium name="The Broad Institute Genome Sequencing Center for Infectious Disease"/>
            <person name="Wu L."/>
            <person name="Ma J."/>
        </authorList>
    </citation>
    <scope>NUCLEOTIDE SEQUENCE [LARGE SCALE GENOMIC DNA]</scope>
    <source>
        <strain evidence="3">JCM 17938</strain>
    </source>
</reference>
<dbReference type="InterPro" id="IPR027417">
    <property type="entry name" value="P-loop_NTPase"/>
</dbReference>
<name>A0ABP8TWL1_9ACTN</name>
<keyword evidence="3" id="KW-1185">Reference proteome</keyword>
<organism evidence="2 3">
    <name type="scientific">Actinoallomurus liliacearum</name>
    <dbReference type="NCBI Taxonomy" id="1080073"/>
    <lineage>
        <taxon>Bacteria</taxon>
        <taxon>Bacillati</taxon>
        <taxon>Actinomycetota</taxon>
        <taxon>Actinomycetes</taxon>
        <taxon>Streptosporangiales</taxon>
        <taxon>Thermomonosporaceae</taxon>
        <taxon>Actinoallomurus</taxon>
    </lineage>
</organism>
<protein>
    <recommendedName>
        <fullName evidence="4">DNA repair protein RadA</fullName>
    </recommendedName>
</protein>
<dbReference type="Pfam" id="PF13412">
    <property type="entry name" value="HTH_24"/>
    <property type="match status" value="1"/>
</dbReference>